<dbReference type="InterPro" id="IPR036956">
    <property type="entry name" value="Impact_N_sf"/>
</dbReference>
<comment type="subcellular location">
    <subcellularLocation>
        <location evidence="1">Cytoplasm</location>
    </subcellularLocation>
</comment>
<protein>
    <recommendedName>
        <fullName evidence="7">RWD domain-containing protein</fullName>
    </recommendedName>
</protein>
<dbReference type="OrthoDB" id="69641at2759"/>
<evidence type="ECO:0000256" key="4">
    <source>
        <dbReference type="ARBA" id="ARBA00022491"/>
    </source>
</evidence>
<gene>
    <name evidence="8" type="ORF">RDWZM_006774</name>
</gene>
<evidence type="ECO:0000313" key="8">
    <source>
        <dbReference type="EMBL" id="KAJ6220962.1"/>
    </source>
</evidence>
<dbReference type="PANTHER" id="PTHR16301">
    <property type="entry name" value="IMPACT-RELATED"/>
    <property type="match status" value="1"/>
</dbReference>
<dbReference type="PANTHER" id="PTHR16301:SF25">
    <property type="entry name" value="PROTEIN IMPACT"/>
    <property type="match status" value="1"/>
</dbReference>
<dbReference type="InterPro" id="IPR016135">
    <property type="entry name" value="UBQ-conjugating_enzyme/RWD"/>
</dbReference>
<dbReference type="GO" id="GO:0140469">
    <property type="term" value="P:GCN2-mediated signaling"/>
    <property type="evidence" value="ECO:0007669"/>
    <property type="project" value="TreeGrafter"/>
</dbReference>
<dbReference type="AlphaFoldDB" id="A0A9Q0MAF7"/>
<keyword evidence="9" id="KW-1185">Reference proteome</keyword>
<comment type="similarity">
    <text evidence="2">Belongs to the IMPACT family.</text>
</comment>
<dbReference type="GO" id="GO:0005737">
    <property type="term" value="C:cytoplasm"/>
    <property type="evidence" value="ECO:0007669"/>
    <property type="project" value="UniProtKB-SubCell"/>
</dbReference>
<dbReference type="Proteomes" id="UP001142055">
    <property type="component" value="Chromosome 2"/>
</dbReference>
<evidence type="ECO:0000256" key="1">
    <source>
        <dbReference type="ARBA" id="ARBA00004496"/>
    </source>
</evidence>
<keyword evidence="6" id="KW-0346">Stress response</keyword>
<feature type="domain" description="RWD" evidence="7">
    <location>
        <begin position="9"/>
        <end position="112"/>
    </location>
</feature>
<dbReference type="InterPro" id="IPR020568">
    <property type="entry name" value="Ribosomal_Su5_D2-typ_SF"/>
</dbReference>
<dbReference type="SUPFAM" id="SSF54495">
    <property type="entry name" value="UBC-like"/>
    <property type="match status" value="1"/>
</dbReference>
<evidence type="ECO:0000256" key="2">
    <source>
        <dbReference type="ARBA" id="ARBA00007665"/>
    </source>
</evidence>
<dbReference type="GO" id="GO:0006446">
    <property type="term" value="P:regulation of translational initiation"/>
    <property type="evidence" value="ECO:0007669"/>
    <property type="project" value="TreeGrafter"/>
</dbReference>
<evidence type="ECO:0000256" key="6">
    <source>
        <dbReference type="ARBA" id="ARBA00023016"/>
    </source>
</evidence>
<keyword evidence="5" id="KW-0810">Translation regulation</keyword>
<sequence>MDNEESRNDEIAALSAIYPDEWKCEDSKTNSYSIEIVSELDQNKCFTLKIDFKIPMGYPLHELPIYTISAPWMTREDKQKLLEQMNTICNDSSNQSILYCLVEEARQFIDKMAENYAKSNETETKQLEVESIQSIVQCDIPIYHGEPLVDRKSTFQAHLAPIRSVEDVELVLCKLKENRKISAATHNMWAYRLLSNDTNIVNQNCDDDGEQHAGSRLLHLLQIVDAKNVFVVVSRWYGGIQLGPDRFKHINNVARDLLQQYNYINK</sequence>
<dbReference type="InterPro" id="IPR006575">
    <property type="entry name" value="RWD_dom"/>
</dbReference>
<comment type="caution">
    <text evidence="8">The sequence shown here is derived from an EMBL/GenBank/DDBJ whole genome shotgun (WGS) entry which is preliminary data.</text>
</comment>
<proteinExistence type="inferred from homology"/>
<dbReference type="InterPro" id="IPR001498">
    <property type="entry name" value="Impact_N"/>
</dbReference>
<evidence type="ECO:0000256" key="5">
    <source>
        <dbReference type="ARBA" id="ARBA00022845"/>
    </source>
</evidence>
<dbReference type="CDD" id="cd23821">
    <property type="entry name" value="RWD_IMPACT"/>
    <property type="match status" value="1"/>
</dbReference>
<dbReference type="InterPro" id="IPR023582">
    <property type="entry name" value="Impact"/>
</dbReference>
<accession>A0A9Q0MAF7</accession>
<dbReference type="EMBL" id="JAPWDV010000002">
    <property type="protein sequence ID" value="KAJ6220962.1"/>
    <property type="molecule type" value="Genomic_DNA"/>
</dbReference>
<evidence type="ECO:0000259" key="7">
    <source>
        <dbReference type="PROSITE" id="PS50908"/>
    </source>
</evidence>
<dbReference type="Gene3D" id="3.10.110.10">
    <property type="entry name" value="Ubiquitin Conjugating Enzyme"/>
    <property type="match status" value="1"/>
</dbReference>
<reference evidence="8" key="1">
    <citation type="submission" date="2022-12" db="EMBL/GenBank/DDBJ databases">
        <title>Genome assemblies of Blomia tropicalis.</title>
        <authorList>
            <person name="Cui Y."/>
        </authorList>
    </citation>
    <scope>NUCLEOTIDE SEQUENCE</scope>
    <source>
        <tissue evidence="8">Adult mites</tissue>
    </source>
</reference>
<dbReference type="OMA" id="FRHICNL"/>
<dbReference type="PROSITE" id="PS50908">
    <property type="entry name" value="RWD"/>
    <property type="match status" value="1"/>
</dbReference>
<dbReference type="SMART" id="SM00591">
    <property type="entry name" value="RWD"/>
    <property type="match status" value="1"/>
</dbReference>
<dbReference type="Gene3D" id="3.30.230.30">
    <property type="entry name" value="Impact, N-terminal domain"/>
    <property type="match status" value="1"/>
</dbReference>
<evidence type="ECO:0000313" key="9">
    <source>
        <dbReference type="Proteomes" id="UP001142055"/>
    </source>
</evidence>
<name>A0A9Q0MAF7_BLOTA</name>
<dbReference type="Pfam" id="PF05773">
    <property type="entry name" value="RWD"/>
    <property type="match status" value="1"/>
</dbReference>
<dbReference type="SUPFAM" id="SSF54211">
    <property type="entry name" value="Ribosomal protein S5 domain 2-like"/>
    <property type="match status" value="1"/>
</dbReference>
<keyword evidence="4" id="KW-0678">Repressor</keyword>
<keyword evidence="3" id="KW-0963">Cytoplasm</keyword>
<organism evidence="8 9">
    <name type="scientific">Blomia tropicalis</name>
    <name type="common">Mite</name>
    <dbReference type="NCBI Taxonomy" id="40697"/>
    <lineage>
        <taxon>Eukaryota</taxon>
        <taxon>Metazoa</taxon>
        <taxon>Ecdysozoa</taxon>
        <taxon>Arthropoda</taxon>
        <taxon>Chelicerata</taxon>
        <taxon>Arachnida</taxon>
        <taxon>Acari</taxon>
        <taxon>Acariformes</taxon>
        <taxon>Sarcoptiformes</taxon>
        <taxon>Astigmata</taxon>
        <taxon>Glycyphagoidea</taxon>
        <taxon>Echimyopodidae</taxon>
        <taxon>Blomia</taxon>
    </lineage>
</organism>
<evidence type="ECO:0000256" key="3">
    <source>
        <dbReference type="ARBA" id="ARBA00022490"/>
    </source>
</evidence>
<dbReference type="Pfam" id="PF01205">
    <property type="entry name" value="Impact_N"/>
    <property type="match status" value="1"/>
</dbReference>